<reference evidence="5" key="1">
    <citation type="submission" date="2024-02" db="EMBL/GenBank/DDBJ databases">
        <title>Tomenella chthoni gen. nov. sp. nov., a member of the family Jonesiaceae isolated from bat guano.</title>
        <authorList>
            <person name="Miller S.L."/>
            <person name="King J."/>
            <person name="Sankaranarayanan K."/>
            <person name="Lawson P.A."/>
        </authorList>
    </citation>
    <scope>NUCLEOTIDE SEQUENCE</scope>
    <source>
        <strain evidence="5">BS-20</strain>
    </source>
</reference>
<dbReference type="Pfam" id="PF00356">
    <property type="entry name" value="LacI"/>
    <property type="match status" value="1"/>
</dbReference>
<accession>A0AAU7DVX1</accession>
<dbReference type="PANTHER" id="PTHR30146">
    <property type="entry name" value="LACI-RELATED TRANSCRIPTIONAL REPRESSOR"/>
    <property type="match status" value="1"/>
</dbReference>
<dbReference type="PROSITE" id="PS50932">
    <property type="entry name" value="HTH_LACI_2"/>
    <property type="match status" value="1"/>
</dbReference>
<keyword evidence="1" id="KW-0805">Transcription regulation</keyword>
<evidence type="ECO:0000256" key="2">
    <source>
        <dbReference type="ARBA" id="ARBA00023125"/>
    </source>
</evidence>
<dbReference type="Gene3D" id="1.10.260.40">
    <property type="entry name" value="lambda repressor-like DNA-binding domains"/>
    <property type="match status" value="1"/>
</dbReference>
<evidence type="ECO:0000259" key="4">
    <source>
        <dbReference type="PROSITE" id="PS50932"/>
    </source>
</evidence>
<dbReference type="InterPro" id="IPR028082">
    <property type="entry name" value="Peripla_BP_I"/>
</dbReference>
<dbReference type="InterPro" id="IPR010982">
    <property type="entry name" value="Lambda_DNA-bd_dom_sf"/>
</dbReference>
<evidence type="ECO:0000256" key="3">
    <source>
        <dbReference type="ARBA" id="ARBA00023163"/>
    </source>
</evidence>
<dbReference type="Pfam" id="PF13377">
    <property type="entry name" value="Peripla_BP_3"/>
    <property type="match status" value="1"/>
</dbReference>
<name>A0AAU7DVX1_9MICO</name>
<dbReference type="SUPFAM" id="SSF53822">
    <property type="entry name" value="Periplasmic binding protein-like I"/>
    <property type="match status" value="1"/>
</dbReference>
<dbReference type="PANTHER" id="PTHR30146:SF153">
    <property type="entry name" value="LACTOSE OPERON REPRESSOR"/>
    <property type="match status" value="1"/>
</dbReference>
<dbReference type="GO" id="GO:0003700">
    <property type="term" value="F:DNA-binding transcription factor activity"/>
    <property type="evidence" value="ECO:0007669"/>
    <property type="project" value="TreeGrafter"/>
</dbReference>
<dbReference type="Gene3D" id="3.40.50.2300">
    <property type="match status" value="2"/>
</dbReference>
<dbReference type="CDD" id="cd01392">
    <property type="entry name" value="HTH_LacI"/>
    <property type="match status" value="1"/>
</dbReference>
<dbReference type="SMART" id="SM00354">
    <property type="entry name" value="HTH_LACI"/>
    <property type="match status" value="1"/>
</dbReference>
<gene>
    <name evidence="5" type="ORF">V5R04_14890</name>
</gene>
<feature type="domain" description="HTH lacI-type" evidence="4">
    <location>
        <begin position="8"/>
        <end position="63"/>
    </location>
</feature>
<evidence type="ECO:0000256" key="1">
    <source>
        <dbReference type="ARBA" id="ARBA00023015"/>
    </source>
</evidence>
<dbReference type="GO" id="GO:0000976">
    <property type="term" value="F:transcription cis-regulatory region binding"/>
    <property type="evidence" value="ECO:0007669"/>
    <property type="project" value="TreeGrafter"/>
</dbReference>
<keyword evidence="3" id="KW-0804">Transcription</keyword>
<sequence length="343" mass="36807">MAVNQPKPVLATVAAMAGVSTPTVSKVVNGHADVSEKTRAKVQLALDKLGYQSPMQRRAKLAGPLLVEFVTQSIDSHYLTEVLRGALDYAAGQDVEVVISAMSAEQLSLRDHDKWAQRMFGLGRTGLLLVTSEVPQDLLDAFARRKIPVVVVDPWNPPPSGFVSVGATNWAGGKAAGEYLLGLGHRKIAFLGGDPGAECSIARLHGYLAALAGADIEVRPDYVVKGAFSREFGLRATKQLLDLEEPPTAIFASSDTVALGVLDEARRRNLKVPEDLSVIGFDGTSLAEQTLPRLTSVAQPLKEMGRVALRSILQLSRDEVLDARNVELATQLVVRDSTASPRN</sequence>
<dbReference type="InterPro" id="IPR046335">
    <property type="entry name" value="LacI/GalR-like_sensor"/>
</dbReference>
<proteinExistence type="predicted"/>
<dbReference type="SUPFAM" id="SSF47413">
    <property type="entry name" value="lambda repressor-like DNA-binding domains"/>
    <property type="match status" value="1"/>
</dbReference>
<protein>
    <submittedName>
        <fullName evidence="5">LacI family DNA-binding transcriptional regulator</fullName>
    </submittedName>
</protein>
<keyword evidence="2 5" id="KW-0238">DNA-binding</keyword>
<dbReference type="AlphaFoldDB" id="A0AAU7DVX1"/>
<organism evidence="5">
    <name type="scientific">Jonesiaceae bacterium BS-20</name>
    <dbReference type="NCBI Taxonomy" id="3120821"/>
    <lineage>
        <taxon>Bacteria</taxon>
        <taxon>Bacillati</taxon>
        <taxon>Actinomycetota</taxon>
        <taxon>Actinomycetes</taxon>
        <taxon>Micrococcales</taxon>
        <taxon>Jonesiaceae</taxon>
    </lineage>
</organism>
<dbReference type="InterPro" id="IPR000843">
    <property type="entry name" value="HTH_LacI"/>
</dbReference>
<evidence type="ECO:0000313" key="5">
    <source>
        <dbReference type="EMBL" id="XBH21474.1"/>
    </source>
</evidence>
<dbReference type="EMBL" id="CP146203">
    <property type="protein sequence ID" value="XBH21474.1"/>
    <property type="molecule type" value="Genomic_DNA"/>
</dbReference>